<keyword evidence="2" id="KW-0472">Membrane</keyword>
<feature type="region of interest" description="Disordered" evidence="1">
    <location>
        <begin position="1"/>
        <end position="22"/>
    </location>
</feature>
<protein>
    <submittedName>
        <fullName evidence="3">Uncharacterized protein</fullName>
    </submittedName>
</protein>
<feature type="compositionally biased region" description="Basic and acidic residues" evidence="1">
    <location>
        <begin position="1"/>
        <end position="14"/>
    </location>
</feature>
<evidence type="ECO:0000256" key="1">
    <source>
        <dbReference type="SAM" id="MobiDB-lite"/>
    </source>
</evidence>
<comment type="caution">
    <text evidence="3">The sequence shown here is derived from an EMBL/GenBank/DDBJ whole genome shotgun (WGS) entry which is preliminary data.</text>
</comment>
<dbReference type="EMBL" id="LAZR01008936">
    <property type="protein sequence ID" value="KKM75665.1"/>
    <property type="molecule type" value="Genomic_DNA"/>
</dbReference>
<reference evidence="3" key="1">
    <citation type="journal article" date="2015" name="Nature">
        <title>Complex archaea that bridge the gap between prokaryotes and eukaryotes.</title>
        <authorList>
            <person name="Spang A."/>
            <person name="Saw J.H."/>
            <person name="Jorgensen S.L."/>
            <person name="Zaremba-Niedzwiedzka K."/>
            <person name="Martijn J."/>
            <person name="Lind A.E."/>
            <person name="van Eijk R."/>
            <person name="Schleper C."/>
            <person name="Guy L."/>
            <person name="Ettema T.J."/>
        </authorList>
    </citation>
    <scope>NUCLEOTIDE SEQUENCE</scope>
</reference>
<keyword evidence="2" id="KW-0812">Transmembrane</keyword>
<dbReference type="AlphaFoldDB" id="A0A0F9MGB9"/>
<gene>
    <name evidence="3" type="ORF">LCGC14_1387910</name>
</gene>
<accession>A0A0F9MGB9</accession>
<organism evidence="3">
    <name type="scientific">marine sediment metagenome</name>
    <dbReference type="NCBI Taxonomy" id="412755"/>
    <lineage>
        <taxon>unclassified sequences</taxon>
        <taxon>metagenomes</taxon>
        <taxon>ecological metagenomes</taxon>
    </lineage>
</organism>
<sequence length="115" mass="12755">MDKDNTLKSEKEGTPSKGGESIGKRIIFNDNTLPYYIIGVMMLLFVVIGIGLTFGLKESNQCLNNPLTYGVNKIENNDTGILQCTCSFSNPSYAPFYFNNKDIGVLDAITFNNNR</sequence>
<proteinExistence type="predicted"/>
<feature type="transmembrane region" description="Helical" evidence="2">
    <location>
        <begin position="33"/>
        <end position="56"/>
    </location>
</feature>
<evidence type="ECO:0000256" key="2">
    <source>
        <dbReference type="SAM" id="Phobius"/>
    </source>
</evidence>
<keyword evidence="2" id="KW-1133">Transmembrane helix</keyword>
<evidence type="ECO:0000313" key="3">
    <source>
        <dbReference type="EMBL" id="KKM75665.1"/>
    </source>
</evidence>
<name>A0A0F9MGB9_9ZZZZ</name>